<dbReference type="InterPro" id="IPR051412">
    <property type="entry name" value="Formin_Homology_Diaphanous_sf"/>
</dbReference>
<dbReference type="Pfam" id="PF25459">
    <property type="entry name" value="AIM3_BBC1_C"/>
    <property type="match status" value="1"/>
</dbReference>
<accession>S8EJP8</accession>
<feature type="compositionally biased region" description="Pro residues" evidence="1">
    <location>
        <begin position="267"/>
        <end position="279"/>
    </location>
</feature>
<organism evidence="3 4">
    <name type="scientific">Fomitopsis schrenkii</name>
    <name type="common">Brown rot fungus</name>
    <dbReference type="NCBI Taxonomy" id="2126942"/>
    <lineage>
        <taxon>Eukaryota</taxon>
        <taxon>Fungi</taxon>
        <taxon>Dikarya</taxon>
        <taxon>Basidiomycota</taxon>
        <taxon>Agaricomycotina</taxon>
        <taxon>Agaricomycetes</taxon>
        <taxon>Polyporales</taxon>
        <taxon>Fomitopsis</taxon>
    </lineage>
</organism>
<dbReference type="STRING" id="743788.S8EJP8"/>
<dbReference type="GO" id="GO:0030041">
    <property type="term" value="P:actin filament polymerization"/>
    <property type="evidence" value="ECO:0007669"/>
    <property type="project" value="TreeGrafter"/>
</dbReference>
<feature type="compositionally biased region" description="Pro residues" evidence="1">
    <location>
        <begin position="201"/>
        <end position="215"/>
    </location>
</feature>
<sequence>MEQHVRLTLPPPVPKSGPVVVIAPARNEQEVIDDSDGDPIDPDFFSPPKSPGIQPLPVPTSPPPVEEPEQQTQTEAVDDEGEDPEQARRHTIAERMARLGGIRFGAPPPPPPVRRPQPPPEVQEDEEGAAHAQEAETQEAPEEEDEFARKQRIAARIAGMGGMRFGMLPGAPPPVPRSQARPTSPPSQAEEHPTSPTVPSRVPPAVPPPPPPPAPESSEDDEEKIEAEMSEAEEVTYEEAQEAEEEAPPPIPSREGRHTPHAEARRPPVPQMSRPPVPQVPVIARRKRMSTGSGGQASGASDFTYPPPPPARRPSIPTHDTQNDFVLVGNDNETVDDPPPPPPRTDSLKKTHHHPSARTAPLPPPLSAEPVAESGIPHVDFGSETDLSLSSQWSEDPTNVPPPPPTKGEFAQPSTTRPEVQLSADQLIKQWGRVGVQIHETASVLFDKSKKALVGDGSYLGFVTAVLSQVPNASHLTPPFDNLGYLIYMQTGGSVQRRITDVMPGDLIVIQEAKFKGHKGLQSYHQAAGVGEPLYAIVSDYEQKKSKVRVFQANQHVGQQTVESASYRLEDLKNGCIKIFRVLEA</sequence>
<dbReference type="AlphaFoldDB" id="S8EJP8"/>
<gene>
    <name evidence="3" type="ORF">FOMPIDRAFT_1156189</name>
</gene>
<dbReference type="EMBL" id="KE504124">
    <property type="protein sequence ID" value="EPT05362.1"/>
    <property type="molecule type" value="Genomic_DNA"/>
</dbReference>
<reference evidence="3 4" key="1">
    <citation type="journal article" date="2012" name="Science">
        <title>The Paleozoic origin of enzymatic lignin decomposition reconstructed from 31 fungal genomes.</title>
        <authorList>
            <person name="Floudas D."/>
            <person name="Binder M."/>
            <person name="Riley R."/>
            <person name="Barry K."/>
            <person name="Blanchette R.A."/>
            <person name="Henrissat B."/>
            <person name="Martinez A.T."/>
            <person name="Otillar R."/>
            <person name="Spatafora J.W."/>
            <person name="Yadav J.S."/>
            <person name="Aerts A."/>
            <person name="Benoit I."/>
            <person name="Boyd A."/>
            <person name="Carlson A."/>
            <person name="Copeland A."/>
            <person name="Coutinho P.M."/>
            <person name="de Vries R.P."/>
            <person name="Ferreira P."/>
            <person name="Findley K."/>
            <person name="Foster B."/>
            <person name="Gaskell J."/>
            <person name="Glotzer D."/>
            <person name="Gorecki P."/>
            <person name="Heitman J."/>
            <person name="Hesse C."/>
            <person name="Hori C."/>
            <person name="Igarashi K."/>
            <person name="Jurgens J.A."/>
            <person name="Kallen N."/>
            <person name="Kersten P."/>
            <person name="Kohler A."/>
            <person name="Kuees U."/>
            <person name="Kumar T.K.A."/>
            <person name="Kuo A."/>
            <person name="LaButti K."/>
            <person name="Larrondo L.F."/>
            <person name="Lindquist E."/>
            <person name="Ling A."/>
            <person name="Lombard V."/>
            <person name="Lucas S."/>
            <person name="Lundell T."/>
            <person name="Martin R."/>
            <person name="McLaughlin D.J."/>
            <person name="Morgenstern I."/>
            <person name="Morin E."/>
            <person name="Murat C."/>
            <person name="Nagy L.G."/>
            <person name="Nolan M."/>
            <person name="Ohm R.A."/>
            <person name="Patyshakuliyeva A."/>
            <person name="Rokas A."/>
            <person name="Ruiz-Duenas F.J."/>
            <person name="Sabat G."/>
            <person name="Salamov A."/>
            <person name="Samejima M."/>
            <person name="Schmutz J."/>
            <person name="Slot J.C."/>
            <person name="St John F."/>
            <person name="Stenlid J."/>
            <person name="Sun H."/>
            <person name="Sun S."/>
            <person name="Syed K."/>
            <person name="Tsang A."/>
            <person name="Wiebenga A."/>
            <person name="Young D."/>
            <person name="Pisabarro A."/>
            <person name="Eastwood D.C."/>
            <person name="Martin F."/>
            <person name="Cullen D."/>
            <person name="Grigoriev I.V."/>
            <person name="Hibbett D.S."/>
        </authorList>
    </citation>
    <scope>NUCLEOTIDE SEQUENCE</scope>
    <source>
        <strain evidence="4">FP-58527</strain>
    </source>
</reference>
<proteinExistence type="predicted"/>
<feature type="compositionally biased region" description="Basic and acidic residues" evidence="1">
    <location>
        <begin position="254"/>
        <end position="266"/>
    </location>
</feature>
<feature type="compositionally biased region" description="Basic and acidic residues" evidence="1">
    <location>
        <begin position="85"/>
        <end position="97"/>
    </location>
</feature>
<evidence type="ECO:0000313" key="4">
    <source>
        <dbReference type="Proteomes" id="UP000015241"/>
    </source>
</evidence>
<dbReference type="PANTHER" id="PTHR45691">
    <property type="entry name" value="PROTEIN DIAPHANOUS"/>
    <property type="match status" value="1"/>
</dbReference>
<feature type="compositionally biased region" description="Pro residues" evidence="1">
    <location>
        <begin position="106"/>
        <end position="121"/>
    </location>
</feature>
<dbReference type="PANTHER" id="PTHR45691:SF6">
    <property type="entry name" value="PROTEIN DIAPHANOUS"/>
    <property type="match status" value="1"/>
</dbReference>
<dbReference type="Proteomes" id="UP000015241">
    <property type="component" value="Unassembled WGS sequence"/>
</dbReference>
<dbReference type="InterPro" id="IPR057402">
    <property type="entry name" value="AIM3_BBC1_C"/>
</dbReference>
<feature type="compositionally biased region" description="Polar residues" evidence="1">
    <location>
        <begin position="385"/>
        <end position="397"/>
    </location>
</feature>
<evidence type="ECO:0000313" key="3">
    <source>
        <dbReference type="EMBL" id="EPT05362.1"/>
    </source>
</evidence>
<feature type="region of interest" description="Disordered" evidence="1">
    <location>
        <begin position="24"/>
        <end position="419"/>
    </location>
</feature>
<protein>
    <recommendedName>
        <fullName evidence="2">BBC1/AIM3 cysteine proteinase-fold domain-containing protein</fullName>
    </recommendedName>
</protein>
<feature type="compositionally biased region" description="Pro residues" evidence="1">
    <location>
        <begin position="48"/>
        <end position="65"/>
    </location>
</feature>
<feature type="compositionally biased region" description="Acidic residues" evidence="1">
    <location>
        <begin position="30"/>
        <end position="41"/>
    </location>
</feature>
<feature type="domain" description="BBC1/AIM3 cysteine proteinase-fold" evidence="2">
    <location>
        <begin position="416"/>
        <end position="584"/>
    </location>
</feature>
<dbReference type="OrthoDB" id="207120at2759"/>
<keyword evidence="4" id="KW-1185">Reference proteome</keyword>
<evidence type="ECO:0000259" key="2">
    <source>
        <dbReference type="Pfam" id="PF25459"/>
    </source>
</evidence>
<feature type="compositionally biased region" description="Acidic residues" evidence="1">
    <location>
        <begin position="136"/>
        <end position="146"/>
    </location>
</feature>
<dbReference type="InParanoid" id="S8EJP8"/>
<dbReference type="eggNOG" id="ENOG502QQMM">
    <property type="taxonomic scope" value="Eukaryota"/>
</dbReference>
<dbReference type="HOGENOM" id="CLU_466196_0_0_1"/>
<dbReference type="GO" id="GO:0005884">
    <property type="term" value="C:actin filament"/>
    <property type="evidence" value="ECO:0007669"/>
    <property type="project" value="TreeGrafter"/>
</dbReference>
<name>S8EJP8_FOMSC</name>
<feature type="compositionally biased region" description="Acidic residues" evidence="1">
    <location>
        <begin position="217"/>
        <end position="247"/>
    </location>
</feature>
<evidence type="ECO:0000256" key="1">
    <source>
        <dbReference type="SAM" id="MobiDB-lite"/>
    </source>
</evidence>